<keyword evidence="4 7" id="KW-1133">Transmembrane helix</keyword>
<feature type="transmembrane region" description="Helical" evidence="7">
    <location>
        <begin position="268"/>
        <end position="291"/>
    </location>
</feature>
<feature type="transmembrane region" description="Helical" evidence="7">
    <location>
        <begin position="765"/>
        <end position="788"/>
    </location>
</feature>
<comment type="similarity">
    <text evidence="6">Belongs to the ABC-4 integral membrane protein family.</text>
</comment>
<evidence type="ECO:0000256" key="4">
    <source>
        <dbReference type="ARBA" id="ARBA00022989"/>
    </source>
</evidence>
<evidence type="ECO:0000256" key="6">
    <source>
        <dbReference type="ARBA" id="ARBA00038076"/>
    </source>
</evidence>
<dbReference type="Pfam" id="PF12704">
    <property type="entry name" value="MacB_PCD"/>
    <property type="match status" value="2"/>
</dbReference>
<dbReference type="Pfam" id="PF02687">
    <property type="entry name" value="FtsX"/>
    <property type="match status" value="2"/>
</dbReference>
<feature type="transmembrane region" description="Helical" evidence="7">
    <location>
        <begin position="311"/>
        <end position="344"/>
    </location>
</feature>
<keyword evidence="5 7" id="KW-0472">Membrane</keyword>
<keyword evidence="3 7" id="KW-0812">Transmembrane</keyword>
<evidence type="ECO:0000259" key="8">
    <source>
        <dbReference type="Pfam" id="PF02687"/>
    </source>
</evidence>
<dbReference type="PANTHER" id="PTHR30572">
    <property type="entry name" value="MEMBRANE COMPONENT OF TRANSPORTER-RELATED"/>
    <property type="match status" value="1"/>
</dbReference>
<protein>
    <submittedName>
        <fullName evidence="10">ABC transporter, fused permease protein</fullName>
    </submittedName>
</protein>
<reference evidence="10" key="1">
    <citation type="submission" date="2020-02" db="EMBL/GenBank/DDBJ databases">
        <authorList>
            <person name="Meier V. D."/>
        </authorList>
    </citation>
    <scope>NUCLEOTIDE SEQUENCE</scope>
    <source>
        <strain evidence="10">AVDCRST_MAG53</strain>
    </source>
</reference>
<dbReference type="GO" id="GO:0022857">
    <property type="term" value="F:transmembrane transporter activity"/>
    <property type="evidence" value="ECO:0007669"/>
    <property type="project" value="TreeGrafter"/>
</dbReference>
<evidence type="ECO:0000259" key="9">
    <source>
        <dbReference type="Pfam" id="PF12704"/>
    </source>
</evidence>
<comment type="subcellular location">
    <subcellularLocation>
        <location evidence="1">Cell membrane</location>
        <topology evidence="1">Multi-pass membrane protein</topology>
    </subcellularLocation>
</comment>
<feature type="transmembrane region" description="Helical" evidence="7">
    <location>
        <begin position="364"/>
        <end position="384"/>
    </location>
</feature>
<accession>A0A6J4T4S6</accession>
<feature type="transmembrane region" description="Helical" evidence="7">
    <location>
        <begin position="409"/>
        <end position="432"/>
    </location>
</feature>
<organism evidence="10">
    <name type="scientific">uncultured Solirubrobacteraceae bacterium</name>
    <dbReference type="NCBI Taxonomy" id="1162706"/>
    <lineage>
        <taxon>Bacteria</taxon>
        <taxon>Bacillati</taxon>
        <taxon>Actinomycetota</taxon>
        <taxon>Thermoleophilia</taxon>
        <taxon>Solirubrobacterales</taxon>
        <taxon>Solirubrobacteraceae</taxon>
        <taxon>environmental samples</taxon>
    </lineage>
</organism>
<feature type="domain" description="MacB-like periplasmic core" evidence="9">
    <location>
        <begin position="17"/>
        <end position="235"/>
    </location>
</feature>
<evidence type="ECO:0000313" key="10">
    <source>
        <dbReference type="EMBL" id="CAA9513737.1"/>
    </source>
</evidence>
<feature type="domain" description="ABC3 transporter permease C-terminal" evidence="8">
    <location>
        <begin position="270"/>
        <end position="391"/>
    </location>
</feature>
<dbReference type="PANTHER" id="PTHR30572:SF4">
    <property type="entry name" value="ABC TRANSPORTER PERMEASE YTRF"/>
    <property type="match status" value="1"/>
</dbReference>
<feature type="transmembrane region" description="Helical" evidence="7">
    <location>
        <begin position="494"/>
        <end position="516"/>
    </location>
</feature>
<proteinExistence type="inferred from homology"/>
<evidence type="ECO:0000256" key="5">
    <source>
        <dbReference type="ARBA" id="ARBA00023136"/>
    </source>
</evidence>
<feature type="transmembrane region" description="Helical" evidence="7">
    <location>
        <begin position="712"/>
        <end position="740"/>
    </location>
</feature>
<gene>
    <name evidence="10" type="ORF">AVDCRST_MAG53-2934</name>
</gene>
<dbReference type="InterPro" id="IPR050250">
    <property type="entry name" value="Macrolide_Exporter_MacB"/>
</dbReference>
<dbReference type="InterPro" id="IPR003838">
    <property type="entry name" value="ABC3_permease_C"/>
</dbReference>
<dbReference type="InterPro" id="IPR025857">
    <property type="entry name" value="MacB_PCD"/>
</dbReference>
<dbReference type="AlphaFoldDB" id="A0A6J4T4S6"/>
<sequence length="839" mass="87426">MRRVALRGLLARKTRLALTALAVALGVTLISGTYVFTDTIDASFDRIFSAAYKGADVVITPNDDVALSESSDDLPPIEGAVLDRIERIEGVENVEGSIFDQGGTFLTKKGEPFAAQGPKFVASAFDDERFGGFSYAEGRRPRTPDEVAIDKATARREGFSVGDSFEIQAEAPKQAYTISGLTQVAGVDSYGGAAVAQLTLPEAQRVTGKQGKYDEIDLAVAKGQDADAVSAAIRAALPKNVDVRTGAAEAADRTGEISDDLGFLQTGLLAFAGVSLFVGAFIIFNTFSITVAQRAREFALLRTLGASRPQVLRAVLGEGVVLGVLGSVVGLGLGILVASGLRALFKAFGFELPSTGTVLEPRTVYVSLGVGVVVTLAACLTPALRATRVPPVAALREGVALPASRSSRLAFPLALVLTGLGVAAMSVGLFAGLEESPALLLVGLGAGATFLGVALLSPRLVGPIASVIGRPIEALFGVTGRLARENTVRQPGRTAVTAAALMIGVALVTFATIFAAGGKSTIDAAIDAGLRGQAVLQNQDGFSPFAAGATRRVAELDGVERVAAVRFVQARVEGEGLAVSGVDTEAFPALYRTALPPLGDDSVAVSEDYAEQQGIRVGDTVALTTATAKRLELRVAGIVEDKGRLLDELTVSNDVVARDFGQRKDSLVIVGYSPGKATKAAIDNAIKADFPQVEALTAEEFKDDAAGQVDQLLVLVYALLTLTVIVAMFGIVNTLVLSVTERTRELGMLRAIGTSRRQIRRVIRYEAVITAQIGGVLGILLGLLLALLVTRTIDDFSLAIPYGLLLGLFLAAGAAGILAAVLPARRASRLNVLEALAYE</sequence>
<dbReference type="EMBL" id="CADCVR010000087">
    <property type="protein sequence ID" value="CAA9513737.1"/>
    <property type="molecule type" value="Genomic_DNA"/>
</dbReference>
<evidence type="ECO:0000256" key="1">
    <source>
        <dbReference type="ARBA" id="ARBA00004651"/>
    </source>
</evidence>
<keyword evidence="2" id="KW-1003">Cell membrane</keyword>
<feature type="domain" description="ABC3 transporter permease C-terminal" evidence="8">
    <location>
        <begin position="718"/>
        <end position="831"/>
    </location>
</feature>
<evidence type="ECO:0000256" key="2">
    <source>
        <dbReference type="ARBA" id="ARBA00022475"/>
    </source>
</evidence>
<feature type="domain" description="MacB-like periplasmic core" evidence="9">
    <location>
        <begin position="494"/>
        <end position="683"/>
    </location>
</feature>
<feature type="transmembrane region" description="Helical" evidence="7">
    <location>
        <begin position="800"/>
        <end position="822"/>
    </location>
</feature>
<evidence type="ECO:0000256" key="3">
    <source>
        <dbReference type="ARBA" id="ARBA00022692"/>
    </source>
</evidence>
<feature type="transmembrane region" description="Helical" evidence="7">
    <location>
        <begin position="438"/>
        <end position="456"/>
    </location>
</feature>
<evidence type="ECO:0000256" key="7">
    <source>
        <dbReference type="SAM" id="Phobius"/>
    </source>
</evidence>
<name>A0A6J4T4S6_9ACTN</name>
<dbReference type="GO" id="GO:0005886">
    <property type="term" value="C:plasma membrane"/>
    <property type="evidence" value="ECO:0007669"/>
    <property type="project" value="UniProtKB-SubCell"/>
</dbReference>